<reference evidence="9" key="1">
    <citation type="journal article" date="2019" name="Int. J. Syst. Evol. Microbiol.">
        <title>The Global Catalogue of Microorganisms (GCM) 10K type strain sequencing project: providing services to taxonomists for standard genome sequencing and annotation.</title>
        <authorList>
            <consortium name="The Broad Institute Genomics Platform"/>
            <consortium name="The Broad Institute Genome Sequencing Center for Infectious Disease"/>
            <person name="Wu L."/>
            <person name="Ma J."/>
        </authorList>
    </citation>
    <scope>NUCLEOTIDE SEQUENCE [LARGE SCALE GENOMIC DNA]</scope>
    <source>
        <strain evidence="9">JCM 32206</strain>
    </source>
</reference>
<keyword evidence="9" id="KW-1185">Reference proteome</keyword>
<evidence type="ECO:0000256" key="3">
    <source>
        <dbReference type="ARBA" id="ARBA00023125"/>
    </source>
</evidence>
<organism evidence="8 9">
    <name type="scientific">Rhodococcus olei</name>
    <dbReference type="NCBI Taxonomy" id="2161675"/>
    <lineage>
        <taxon>Bacteria</taxon>
        <taxon>Bacillati</taxon>
        <taxon>Actinomycetota</taxon>
        <taxon>Actinomycetes</taxon>
        <taxon>Mycobacteriales</taxon>
        <taxon>Nocardiaceae</taxon>
        <taxon>Rhodococcus</taxon>
    </lineage>
</organism>
<dbReference type="Gene3D" id="1.10.357.10">
    <property type="entry name" value="Tetracycline Repressor, domain 2"/>
    <property type="match status" value="1"/>
</dbReference>
<evidence type="ECO:0000256" key="5">
    <source>
        <dbReference type="PROSITE-ProRule" id="PRU00335"/>
    </source>
</evidence>
<feature type="compositionally biased region" description="Polar residues" evidence="6">
    <location>
        <begin position="1"/>
        <end position="22"/>
    </location>
</feature>
<dbReference type="Pfam" id="PF17932">
    <property type="entry name" value="TetR_C_24"/>
    <property type="match status" value="1"/>
</dbReference>
<evidence type="ECO:0000256" key="6">
    <source>
        <dbReference type="SAM" id="MobiDB-lite"/>
    </source>
</evidence>
<feature type="DNA-binding region" description="H-T-H motif" evidence="5">
    <location>
        <begin position="53"/>
        <end position="72"/>
    </location>
</feature>
<dbReference type="Gene3D" id="1.10.10.60">
    <property type="entry name" value="Homeodomain-like"/>
    <property type="match status" value="1"/>
</dbReference>
<dbReference type="InterPro" id="IPR001647">
    <property type="entry name" value="HTH_TetR"/>
</dbReference>
<proteinExistence type="predicted"/>
<protein>
    <submittedName>
        <fullName evidence="8">TetR/AcrR family transcriptional regulator</fullName>
    </submittedName>
</protein>
<keyword evidence="2" id="KW-0805">Transcription regulation</keyword>
<dbReference type="InterPro" id="IPR050109">
    <property type="entry name" value="HTH-type_TetR-like_transc_reg"/>
</dbReference>
<evidence type="ECO:0000256" key="1">
    <source>
        <dbReference type="ARBA" id="ARBA00022491"/>
    </source>
</evidence>
<dbReference type="InterPro" id="IPR036271">
    <property type="entry name" value="Tet_transcr_reg_TetR-rel_C_sf"/>
</dbReference>
<dbReference type="RefSeq" id="WP_345353565.1">
    <property type="nucleotide sequence ID" value="NZ_BAABFB010000096.1"/>
</dbReference>
<comment type="caution">
    <text evidence="8">The sequence shown here is derived from an EMBL/GenBank/DDBJ whole genome shotgun (WGS) entry which is preliminary data.</text>
</comment>
<dbReference type="PROSITE" id="PS50977">
    <property type="entry name" value="HTH_TETR_2"/>
    <property type="match status" value="1"/>
</dbReference>
<dbReference type="InterPro" id="IPR041490">
    <property type="entry name" value="KstR2_TetR_C"/>
</dbReference>
<feature type="region of interest" description="Disordered" evidence="6">
    <location>
        <begin position="1"/>
        <end position="29"/>
    </location>
</feature>
<dbReference type="SUPFAM" id="SSF46689">
    <property type="entry name" value="Homeodomain-like"/>
    <property type="match status" value="1"/>
</dbReference>
<name>A0ABP8PSM8_9NOCA</name>
<keyword evidence="1" id="KW-0678">Repressor</keyword>
<feature type="domain" description="HTH tetR-type" evidence="7">
    <location>
        <begin position="30"/>
        <end position="90"/>
    </location>
</feature>
<dbReference type="Proteomes" id="UP001501183">
    <property type="component" value="Unassembled WGS sequence"/>
</dbReference>
<dbReference type="Pfam" id="PF00440">
    <property type="entry name" value="TetR_N"/>
    <property type="match status" value="1"/>
</dbReference>
<dbReference type="PANTHER" id="PTHR30055">
    <property type="entry name" value="HTH-TYPE TRANSCRIPTIONAL REGULATOR RUTR"/>
    <property type="match status" value="1"/>
</dbReference>
<evidence type="ECO:0000259" key="7">
    <source>
        <dbReference type="PROSITE" id="PS50977"/>
    </source>
</evidence>
<evidence type="ECO:0000256" key="2">
    <source>
        <dbReference type="ARBA" id="ARBA00023015"/>
    </source>
</evidence>
<dbReference type="EMBL" id="BAABFB010000096">
    <property type="protein sequence ID" value="GAA4491674.1"/>
    <property type="molecule type" value="Genomic_DNA"/>
</dbReference>
<gene>
    <name evidence="8" type="ORF">GCM10023094_56300</name>
</gene>
<dbReference type="PANTHER" id="PTHR30055:SF175">
    <property type="entry name" value="HTH-TYPE TRANSCRIPTIONAL REPRESSOR KSTR2"/>
    <property type="match status" value="1"/>
</dbReference>
<accession>A0ABP8PSM8</accession>
<dbReference type="SUPFAM" id="SSF48498">
    <property type="entry name" value="Tetracyclin repressor-like, C-terminal domain"/>
    <property type="match status" value="1"/>
</dbReference>
<keyword evidence="4" id="KW-0804">Transcription</keyword>
<evidence type="ECO:0000313" key="9">
    <source>
        <dbReference type="Proteomes" id="UP001501183"/>
    </source>
</evidence>
<dbReference type="InterPro" id="IPR009057">
    <property type="entry name" value="Homeodomain-like_sf"/>
</dbReference>
<evidence type="ECO:0000313" key="8">
    <source>
        <dbReference type="EMBL" id="GAA4491674.1"/>
    </source>
</evidence>
<evidence type="ECO:0000256" key="4">
    <source>
        <dbReference type="ARBA" id="ARBA00023163"/>
    </source>
</evidence>
<keyword evidence="3 5" id="KW-0238">DNA-binding</keyword>
<sequence length="226" mass="24847">MAPSKTKSGNQLESAGGSTVTRTPGRPRREIDMDAVADAVAHLYAEGGYDAVTIEAAAERLSVSRATLYRTVPSKEKLLGIVFERSTQDLHAAAMQLVSETSTSAEALFGLVRLHIRAAVNMRHHLAVFFGGAGLPRDVYERWLEWTHEYEQLWVDVVDKAMCDGVLDAADPRLTTRLLLGMVIWVSRWYRPTEGLTPDEIADAAVALISRRPNNYAMLPVDPGEG</sequence>